<evidence type="ECO:0000256" key="2">
    <source>
        <dbReference type="SAM" id="SignalP"/>
    </source>
</evidence>
<reference evidence="3 4" key="1">
    <citation type="submission" date="2019-02" db="EMBL/GenBank/DDBJ databases">
        <title>Deep-cultivation of Planctomycetes and their phenomic and genomic characterization uncovers novel biology.</title>
        <authorList>
            <person name="Wiegand S."/>
            <person name="Jogler M."/>
            <person name="Boedeker C."/>
            <person name="Pinto D."/>
            <person name="Vollmers J."/>
            <person name="Rivas-Marin E."/>
            <person name="Kohn T."/>
            <person name="Peeters S.H."/>
            <person name="Heuer A."/>
            <person name="Rast P."/>
            <person name="Oberbeckmann S."/>
            <person name="Bunk B."/>
            <person name="Jeske O."/>
            <person name="Meyerdierks A."/>
            <person name="Storesund J.E."/>
            <person name="Kallscheuer N."/>
            <person name="Luecker S."/>
            <person name="Lage O.M."/>
            <person name="Pohl T."/>
            <person name="Merkel B.J."/>
            <person name="Hornburger P."/>
            <person name="Mueller R.-W."/>
            <person name="Bruemmer F."/>
            <person name="Labrenz M."/>
            <person name="Spormann A.M."/>
            <person name="Op den Camp H."/>
            <person name="Overmann J."/>
            <person name="Amann R."/>
            <person name="Jetten M.S.M."/>
            <person name="Mascher T."/>
            <person name="Medema M.H."/>
            <person name="Devos D.P."/>
            <person name="Kaster A.-K."/>
            <person name="Ovreas L."/>
            <person name="Rohde M."/>
            <person name="Galperin M.Y."/>
            <person name="Jogler C."/>
        </authorList>
    </citation>
    <scope>NUCLEOTIDE SEQUENCE [LARGE SCALE GENOMIC DNA]</scope>
    <source>
        <strain evidence="3 4">Pla163</strain>
    </source>
</reference>
<keyword evidence="2" id="KW-0732">Signal</keyword>
<sequence length="159" mass="16250" precursor="true">MKSAICFTALCAGLVLWQFPCAFDCLARGVAGAYDDVVPARTAASDSAASDSAESRAAVGGSANGQVRRELGATMPDRTSATKAPVVQPVRSSSGASHQQVLLQRPSASRAASTDRSGLERAATASTDSDRPTIDTSAVTERTASIVPGDAPDFDVAPH</sequence>
<feature type="compositionally biased region" description="Polar residues" evidence="1">
    <location>
        <begin position="90"/>
        <end position="116"/>
    </location>
</feature>
<feature type="chain" id="PRO_5022227963" evidence="2">
    <location>
        <begin position="23"/>
        <end position="159"/>
    </location>
</feature>
<gene>
    <name evidence="3" type="ORF">Pla163_14240</name>
</gene>
<dbReference type="Proteomes" id="UP000319342">
    <property type="component" value="Chromosome"/>
</dbReference>
<feature type="region of interest" description="Disordered" evidence="1">
    <location>
        <begin position="46"/>
        <end position="159"/>
    </location>
</feature>
<dbReference type="AlphaFoldDB" id="A0A518CYN4"/>
<proteinExistence type="predicted"/>
<evidence type="ECO:0000313" key="4">
    <source>
        <dbReference type="Proteomes" id="UP000319342"/>
    </source>
</evidence>
<feature type="compositionally biased region" description="Low complexity" evidence="1">
    <location>
        <begin position="46"/>
        <end position="58"/>
    </location>
</feature>
<keyword evidence="4" id="KW-1185">Reference proteome</keyword>
<dbReference type="RefSeq" id="WP_145185641.1">
    <property type="nucleotide sequence ID" value="NZ_CP036290.1"/>
</dbReference>
<feature type="signal peptide" evidence="2">
    <location>
        <begin position="1"/>
        <end position="22"/>
    </location>
</feature>
<dbReference type="EMBL" id="CP036290">
    <property type="protein sequence ID" value="QDU84317.1"/>
    <property type="molecule type" value="Genomic_DNA"/>
</dbReference>
<accession>A0A518CYN4</accession>
<name>A0A518CYN4_9BACT</name>
<evidence type="ECO:0000313" key="3">
    <source>
        <dbReference type="EMBL" id="QDU84317.1"/>
    </source>
</evidence>
<protein>
    <submittedName>
        <fullName evidence="3">Uncharacterized protein</fullName>
    </submittedName>
</protein>
<feature type="compositionally biased region" description="Polar residues" evidence="1">
    <location>
        <begin position="134"/>
        <end position="143"/>
    </location>
</feature>
<evidence type="ECO:0000256" key="1">
    <source>
        <dbReference type="SAM" id="MobiDB-lite"/>
    </source>
</evidence>
<organism evidence="3 4">
    <name type="scientific">Rohdeia mirabilis</name>
    <dbReference type="NCBI Taxonomy" id="2528008"/>
    <lineage>
        <taxon>Bacteria</taxon>
        <taxon>Pseudomonadati</taxon>
        <taxon>Planctomycetota</taxon>
        <taxon>Planctomycetia</taxon>
        <taxon>Planctomycetia incertae sedis</taxon>
        <taxon>Rohdeia</taxon>
    </lineage>
</organism>